<dbReference type="EMBL" id="JAVIJP010000053">
    <property type="protein sequence ID" value="KAL3624572.1"/>
    <property type="molecule type" value="Genomic_DNA"/>
</dbReference>
<dbReference type="PANTHER" id="PTHR31391:SF64">
    <property type="entry name" value="B3 DOMAIN-CONTAINING PROTEIN OS06G0112300"/>
    <property type="match status" value="1"/>
</dbReference>
<accession>A0ABD3C732</accession>
<evidence type="ECO:0000259" key="6">
    <source>
        <dbReference type="PROSITE" id="PS50863"/>
    </source>
</evidence>
<feature type="domain" description="TF-B3" evidence="6">
    <location>
        <begin position="21"/>
        <end position="115"/>
    </location>
</feature>
<keyword evidence="2" id="KW-0805">Transcription regulation</keyword>
<reference evidence="8" key="1">
    <citation type="journal article" date="2024" name="IScience">
        <title>Strigolactones Initiate the Formation of Haustorium-like Structures in Castilleja.</title>
        <authorList>
            <person name="Buerger M."/>
            <person name="Peterson D."/>
            <person name="Chory J."/>
        </authorList>
    </citation>
    <scope>NUCLEOTIDE SEQUENCE [LARGE SCALE GENOMIC DNA]</scope>
</reference>
<evidence type="ECO:0000256" key="3">
    <source>
        <dbReference type="ARBA" id="ARBA00023125"/>
    </source>
</evidence>
<comment type="caution">
    <text evidence="7">The sequence shown here is derived from an EMBL/GenBank/DDBJ whole genome shotgun (WGS) entry which is preliminary data.</text>
</comment>
<keyword evidence="4" id="KW-0804">Transcription</keyword>
<keyword evidence="8" id="KW-1185">Reference proteome</keyword>
<dbReference type="InterPro" id="IPR015300">
    <property type="entry name" value="DNA-bd_pseudobarrel_sf"/>
</dbReference>
<dbReference type="SUPFAM" id="SSF101936">
    <property type="entry name" value="DNA-binding pseudobarrel domain"/>
    <property type="match status" value="1"/>
</dbReference>
<name>A0ABD3C732_9LAMI</name>
<dbReference type="PANTHER" id="PTHR31391">
    <property type="entry name" value="B3 DOMAIN-CONTAINING PROTEIN OS11G0197600-RELATED"/>
    <property type="match status" value="1"/>
</dbReference>
<dbReference type="SMART" id="SM01019">
    <property type="entry name" value="B3"/>
    <property type="match status" value="1"/>
</dbReference>
<dbReference type="GO" id="GO:0003677">
    <property type="term" value="F:DNA binding"/>
    <property type="evidence" value="ECO:0007669"/>
    <property type="project" value="UniProtKB-KW"/>
</dbReference>
<dbReference type="Pfam" id="PF02362">
    <property type="entry name" value="B3"/>
    <property type="match status" value="1"/>
</dbReference>
<evidence type="ECO:0000256" key="1">
    <source>
        <dbReference type="ARBA" id="ARBA00004123"/>
    </source>
</evidence>
<evidence type="ECO:0000256" key="5">
    <source>
        <dbReference type="ARBA" id="ARBA00023242"/>
    </source>
</evidence>
<dbReference type="PROSITE" id="PS50863">
    <property type="entry name" value="B3"/>
    <property type="match status" value="1"/>
</dbReference>
<keyword evidence="3" id="KW-0238">DNA-binding</keyword>
<dbReference type="InterPro" id="IPR044837">
    <property type="entry name" value="REM16-like"/>
</dbReference>
<dbReference type="Proteomes" id="UP001632038">
    <property type="component" value="Unassembled WGS sequence"/>
</dbReference>
<gene>
    <name evidence="7" type="ORF">CASFOL_031240</name>
</gene>
<evidence type="ECO:0000256" key="4">
    <source>
        <dbReference type="ARBA" id="ARBA00023163"/>
    </source>
</evidence>
<dbReference type="InterPro" id="IPR003340">
    <property type="entry name" value="B3_DNA-bd"/>
</dbReference>
<evidence type="ECO:0000313" key="7">
    <source>
        <dbReference type="EMBL" id="KAL3624572.1"/>
    </source>
</evidence>
<sequence length="138" mass="15872">MVVNMTEDDEIYYLTEVVPFFDIVLSKSHVNYPWQLSLPVTWASSMLPREAGPATLKHGGKNWTMQYIPTRTRFISKWKNFVIDNELKIGDACVFELIDPSPENLTFKVHILRDEWPPELKALDDTCGETSKSPIVID</sequence>
<keyword evidence="5" id="KW-0539">Nucleus</keyword>
<comment type="subcellular location">
    <subcellularLocation>
        <location evidence="1">Nucleus</location>
    </subcellularLocation>
</comment>
<dbReference type="AlphaFoldDB" id="A0ABD3C732"/>
<protein>
    <recommendedName>
        <fullName evidence="6">TF-B3 domain-containing protein</fullName>
    </recommendedName>
</protein>
<organism evidence="7 8">
    <name type="scientific">Castilleja foliolosa</name>
    <dbReference type="NCBI Taxonomy" id="1961234"/>
    <lineage>
        <taxon>Eukaryota</taxon>
        <taxon>Viridiplantae</taxon>
        <taxon>Streptophyta</taxon>
        <taxon>Embryophyta</taxon>
        <taxon>Tracheophyta</taxon>
        <taxon>Spermatophyta</taxon>
        <taxon>Magnoliopsida</taxon>
        <taxon>eudicotyledons</taxon>
        <taxon>Gunneridae</taxon>
        <taxon>Pentapetalae</taxon>
        <taxon>asterids</taxon>
        <taxon>lamiids</taxon>
        <taxon>Lamiales</taxon>
        <taxon>Orobanchaceae</taxon>
        <taxon>Pedicularideae</taxon>
        <taxon>Castillejinae</taxon>
        <taxon>Castilleja</taxon>
    </lineage>
</organism>
<dbReference type="GO" id="GO:0005634">
    <property type="term" value="C:nucleus"/>
    <property type="evidence" value="ECO:0007669"/>
    <property type="project" value="UniProtKB-SubCell"/>
</dbReference>
<evidence type="ECO:0000313" key="8">
    <source>
        <dbReference type="Proteomes" id="UP001632038"/>
    </source>
</evidence>
<proteinExistence type="predicted"/>
<evidence type="ECO:0000256" key="2">
    <source>
        <dbReference type="ARBA" id="ARBA00023015"/>
    </source>
</evidence>
<dbReference type="CDD" id="cd10017">
    <property type="entry name" value="B3_DNA"/>
    <property type="match status" value="1"/>
</dbReference>
<dbReference type="Gene3D" id="2.40.330.10">
    <property type="entry name" value="DNA-binding pseudobarrel domain"/>
    <property type="match status" value="1"/>
</dbReference>